<evidence type="ECO:0000256" key="2">
    <source>
        <dbReference type="SAM" id="Phobius"/>
    </source>
</evidence>
<feature type="region of interest" description="Disordered" evidence="1">
    <location>
        <begin position="656"/>
        <end position="690"/>
    </location>
</feature>
<proteinExistence type="predicted"/>
<dbReference type="OrthoDB" id="74158at2759"/>
<evidence type="ECO:0000256" key="1">
    <source>
        <dbReference type="SAM" id="MobiDB-lite"/>
    </source>
</evidence>
<dbReference type="PANTHER" id="PTHR22911:SF76">
    <property type="entry name" value="EAMA DOMAIN-CONTAINING PROTEIN"/>
    <property type="match status" value="1"/>
</dbReference>
<reference evidence="4" key="1">
    <citation type="submission" date="2020-06" db="EMBL/GenBank/DDBJ databases">
        <authorList>
            <consortium name="Plant Systems Biology data submission"/>
        </authorList>
    </citation>
    <scope>NUCLEOTIDE SEQUENCE</scope>
    <source>
        <strain evidence="4">D6</strain>
    </source>
</reference>
<feature type="transmembrane region" description="Helical" evidence="2">
    <location>
        <begin position="495"/>
        <end position="515"/>
    </location>
</feature>
<feature type="domain" description="EamA" evidence="3">
    <location>
        <begin position="465"/>
        <end position="613"/>
    </location>
</feature>
<dbReference type="EMBL" id="CAICTM010000930">
    <property type="protein sequence ID" value="CAB9518416.1"/>
    <property type="molecule type" value="Genomic_DNA"/>
</dbReference>
<keyword evidence="2" id="KW-1133">Transmembrane helix</keyword>
<name>A0A9N8EFQ5_9STRA</name>
<organism evidence="4 5">
    <name type="scientific">Seminavis robusta</name>
    <dbReference type="NCBI Taxonomy" id="568900"/>
    <lineage>
        <taxon>Eukaryota</taxon>
        <taxon>Sar</taxon>
        <taxon>Stramenopiles</taxon>
        <taxon>Ochrophyta</taxon>
        <taxon>Bacillariophyta</taxon>
        <taxon>Bacillariophyceae</taxon>
        <taxon>Bacillariophycidae</taxon>
        <taxon>Naviculales</taxon>
        <taxon>Naviculaceae</taxon>
        <taxon>Seminavis</taxon>
    </lineage>
</organism>
<keyword evidence="2" id="KW-0472">Membrane</keyword>
<feature type="transmembrane region" description="Helical" evidence="2">
    <location>
        <begin position="464"/>
        <end position="483"/>
    </location>
</feature>
<dbReference type="InterPro" id="IPR000620">
    <property type="entry name" value="EamA_dom"/>
</dbReference>
<evidence type="ECO:0000313" key="4">
    <source>
        <dbReference type="EMBL" id="CAB9518416.1"/>
    </source>
</evidence>
<feature type="transmembrane region" description="Helical" evidence="2">
    <location>
        <begin position="573"/>
        <end position="593"/>
    </location>
</feature>
<comment type="caution">
    <text evidence="4">The sequence shown here is derived from an EMBL/GenBank/DDBJ whole genome shotgun (WGS) entry which is preliminary data.</text>
</comment>
<dbReference type="GO" id="GO:0016020">
    <property type="term" value="C:membrane"/>
    <property type="evidence" value="ECO:0007669"/>
    <property type="project" value="InterPro"/>
</dbReference>
<feature type="transmembrane region" description="Helical" evidence="2">
    <location>
        <begin position="310"/>
        <end position="332"/>
    </location>
</feature>
<feature type="transmembrane region" description="Helical" evidence="2">
    <location>
        <begin position="344"/>
        <end position="362"/>
    </location>
</feature>
<feature type="transmembrane region" description="Helical" evidence="2">
    <location>
        <begin position="544"/>
        <end position="561"/>
    </location>
</feature>
<gene>
    <name evidence="4" type="ORF">SEMRO_932_G221690.1</name>
</gene>
<evidence type="ECO:0000259" key="3">
    <source>
        <dbReference type="Pfam" id="PF00892"/>
    </source>
</evidence>
<feature type="transmembrane region" description="Helical" evidence="2">
    <location>
        <begin position="599"/>
        <end position="616"/>
    </location>
</feature>
<dbReference type="AlphaFoldDB" id="A0A9N8EFQ5"/>
<dbReference type="Proteomes" id="UP001153069">
    <property type="component" value="Unassembled WGS sequence"/>
</dbReference>
<keyword evidence="5" id="KW-1185">Reference proteome</keyword>
<sequence>MMEIEPPPPPEVSPPQPEVVELATLALPATALDGGMEAGQSAHVVLEASNETVEHIQTATQDATADQPMISAVVDLETLAELAGATEEDFISGLHQDARDNRAAETAAEVEGDEEVGETTPLVVVTTTTTDEEEATGTEQITLPADPFIESLADALLQTVPEEEDLQSIAGTTVGGHESLAGATWASASLVVTGDAATLLSGEQLEEQHFAHDAFLLDVPTTDEDGHTEHRYVLALPEIVVEPSVQTDTSQLSHGSFTMMERAMSILPSTTRLPSDIEAVHLEATEVEPSKEDPTTQVHLDLVVERRVPVIGYVILFAGLFALASVGAALDLQEGGVTPTMKTLWRQTATFLVYLPMVIKSLRQDGIPKLESTQWVLLPISSMAYTYMTLAFVLALEMTSLANAFVLSNMTSLVIIAGRAVLGLPILALEGGGAITGFIGAAICAQAQGADIGRRLLLELDVSFWGNAIAFSASFGTAAYLLIAKKLRPKMDLFVFMSIIMGFGALLLVPYLYLIGEDITFDMHPVHGVFGWLNLQADRLPLELYMAVVCNCLGTTGYIAVMKYFDPIVPATVMLLEPVIGALLGAAAGTAPIPGLQTWLGNLVVAGGTFLVTYAGSSKTESIDATEALRPGVGTFVDGDDSASLKSSVVKSPLIPRPSALPSVDERKPQTDAVGDNNMPAPAKVVWTTE</sequence>
<evidence type="ECO:0000313" key="5">
    <source>
        <dbReference type="Proteomes" id="UP001153069"/>
    </source>
</evidence>
<dbReference type="Pfam" id="PF00892">
    <property type="entry name" value="EamA"/>
    <property type="match status" value="1"/>
</dbReference>
<dbReference type="PANTHER" id="PTHR22911">
    <property type="entry name" value="ACYL-MALONYL CONDENSING ENZYME-RELATED"/>
    <property type="match status" value="1"/>
</dbReference>
<accession>A0A9N8EFQ5</accession>
<protein>
    <submittedName>
        <fullName evidence="4">Drug Metabolite Transporter (DMT) Superfamily</fullName>
    </submittedName>
</protein>
<keyword evidence="2" id="KW-0812">Transmembrane</keyword>